<organism evidence="1 2">
    <name type="scientific">Aquipseudomonas alcaligenes</name>
    <name type="common">Pseudomonas alcaligenes</name>
    <dbReference type="NCBI Taxonomy" id="43263"/>
    <lineage>
        <taxon>Bacteria</taxon>
        <taxon>Pseudomonadati</taxon>
        <taxon>Pseudomonadota</taxon>
        <taxon>Gammaproteobacteria</taxon>
        <taxon>Pseudomonadales</taxon>
        <taxon>Pseudomonadaceae</taxon>
        <taxon>Aquipseudomonas</taxon>
    </lineage>
</organism>
<accession>A0A2V4LCZ2</accession>
<reference evidence="1 2" key="1">
    <citation type="submission" date="2018-06" db="EMBL/GenBank/DDBJ databases">
        <title>Pseudomonas diversity within urban Lake Michigan freshwaters.</title>
        <authorList>
            <person name="Batrich M."/>
            <person name="Hatzopoulos T."/>
            <person name="Putonti C."/>
        </authorList>
    </citation>
    <scope>NUCLEOTIDE SEQUENCE [LARGE SCALE GENOMIC DNA]</scope>
    <source>
        <strain evidence="1 2">MB-090714</strain>
    </source>
</reference>
<sequence>MKVQVFDTHVRTLDGSYLHFDVLIAGNDKALAARHARDWLASRGVAEADVEQSRCQFCHSEPAHPEVAAAIARQGYFIIPLQGC</sequence>
<dbReference type="RefSeq" id="WP_110681778.1">
    <property type="nucleotide sequence ID" value="NZ_QJRX01000003.1"/>
</dbReference>
<dbReference type="OrthoDB" id="9795699at2"/>
<dbReference type="Pfam" id="PF09630">
    <property type="entry name" value="DUF2024"/>
    <property type="match status" value="1"/>
</dbReference>
<gene>
    <name evidence="1" type="ORF">DMO17_07015</name>
</gene>
<proteinExistence type="predicted"/>
<protein>
    <submittedName>
        <fullName evidence="1">DUF2024 domain-containing protein</fullName>
    </submittedName>
</protein>
<dbReference type="Proteomes" id="UP000248146">
    <property type="component" value="Unassembled WGS sequence"/>
</dbReference>
<evidence type="ECO:0000313" key="1">
    <source>
        <dbReference type="EMBL" id="PYC27482.1"/>
    </source>
</evidence>
<dbReference type="EMBL" id="QJRX01000003">
    <property type="protein sequence ID" value="PYC27482.1"/>
    <property type="molecule type" value="Genomic_DNA"/>
</dbReference>
<dbReference type="AlphaFoldDB" id="A0A2V4LCZ2"/>
<dbReference type="InterPro" id="IPR023122">
    <property type="entry name" value="NE1680-like_sf"/>
</dbReference>
<dbReference type="SUPFAM" id="SSF160766">
    <property type="entry name" value="NE1680-like"/>
    <property type="match status" value="1"/>
</dbReference>
<dbReference type="Gene3D" id="3.10.510.10">
    <property type="entry name" value="NE1680-like"/>
    <property type="match status" value="1"/>
</dbReference>
<dbReference type="InterPro" id="IPR018592">
    <property type="entry name" value="DUF2024"/>
</dbReference>
<comment type="caution">
    <text evidence="1">The sequence shown here is derived from an EMBL/GenBank/DDBJ whole genome shotgun (WGS) entry which is preliminary data.</text>
</comment>
<evidence type="ECO:0000313" key="2">
    <source>
        <dbReference type="Proteomes" id="UP000248146"/>
    </source>
</evidence>
<name>A0A2V4LCZ2_AQUAC</name>